<evidence type="ECO:0000313" key="2">
    <source>
        <dbReference type="EMBL" id="PTE15015.1"/>
    </source>
</evidence>
<evidence type="ECO:0000313" key="3">
    <source>
        <dbReference type="Proteomes" id="UP000241362"/>
    </source>
</evidence>
<dbReference type="RefSeq" id="WP_107672790.1">
    <property type="nucleotide sequence ID" value="NZ_PZKE01000005.1"/>
</dbReference>
<comment type="caution">
    <text evidence="2">The sequence shown here is derived from an EMBL/GenBank/DDBJ whole genome shotgun (WGS) entry which is preliminary data.</text>
</comment>
<name>A0A2T4JAS8_FUSBL</name>
<dbReference type="Pfam" id="PF20341">
    <property type="entry name" value="DUF6636"/>
    <property type="match status" value="1"/>
</dbReference>
<sequence>MKAIAVLLVLAGPAAADDFLGFRTPTGNIHCAMYSWNGGAEARCDVIELTPTYRKAPAGCDLDWGHSFAVDNTGKGVLACVGDTVQDPRNPVLPYGQALSLGGISCVSAKTGITCTNAAGHGFSVAKAKQKLF</sequence>
<protein>
    <submittedName>
        <fullName evidence="2">Uncharacterized protein</fullName>
    </submittedName>
</protein>
<dbReference type="InterPro" id="IPR046576">
    <property type="entry name" value="DUF6636"/>
</dbReference>
<keyword evidence="3" id="KW-1185">Reference proteome</keyword>
<organism evidence="2 3">
    <name type="scientific">Fuscovulum blasticum DSM 2131</name>
    <dbReference type="NCBI Taxonomy" id="1188250"/>
    <lineage>
        <taxon>Bacteria</taxon>
        <taxon>Pseudomonadati</taxon>
        <taxon>Pseudomonadota</taxon>
        <taxon>Alphaproteobacteria</taxon>
        <taxon>Rhodobacterales</taxon>
        <taxon>Paracoccaceae</taxon>
        <taxon>Pseudogemmobacter</taxon>
    </lineage>
</organism>
<proteinExistence type="predicted"/>
<reference evidence="2 3" key="1">
    <citation type="submission" date="2018-03" db="EMBL/GenBank/DDBJ databases">
        <title>Rhodobacter blasticus.</title>
        <authorList>
            <person name="Meyer T.E."/>
            <person name="Miller S."/>
            <person name="Lodha T."/>
            <person name="Gandham S."/>
            <person name="Chintalapati S."/>
            <person name="Chintalapati V.R."/>
        </authorList>
    </citation>
    <scope>NUCLEOTIDE SEQUENCE [LARGE SCALE GENOMIC DNA]</scope>
    <source>
        <strain evidence="2 3">DSM 2131</strain>
    </source>
</reference>
<gene>
    <name evidence="2" type="ORF">C5F44_06930</name>
</gene>
<dbReference type="AlphaFoldDB" id="A0A2T4JAS8"/>
<dbReference type="Proteomes" id="UP000241362">
    <property type="component" value="Unassembled WGS sequence"/>
</dbReference>
<keyword evidence="1" id="KW-0732">Signal</keyword>
<evidence type="ECO:0000256" key="1">
    <source>
        <dbReference type="SAM" id="SignalP"/>
    </source>
</evidence>
<accession>A0A2T4JAS8</accession>
<dbReference type="EMBL" id="PZKE01000005">
    <property type="protein sequence ID" value="PTE15015.1"/>
    <property type="molecule type" value="Genomic_DNA"/>
</dbReference>
<feature type="chain" id="PRO_5015774412" evidence="1">
    <location>
        <begin position="17"/>
        <end position="133"/>
    </location>
</feature>
<feature type="signal peptide" evidence="1">
    <location>
        <begin position="1"/>
        <end position="16"/>
    </location>
</feature>